<sequence length="54" mass="6366">MIQPAGGRVDKLNFKAWRLVWAFDPERLVALARQCFRLGMCYDRHKYESVVPLN</sequence>
<accession>A0AAD4KPW9</accession>
<gene>
    <name evidence="1" type="ORF">BGW36DRAFT_381246</name>
</gene>
<dbReference type="RefSeq" id="XP_046071501.1">
    <property type="nucleotide sequence ID" value="XM_046216411.1"/>
</dbReference>
<evidence type="ECO:0000313" key="1">
    <source>
        <dbReference type="EMBL" id="KAH8696565.1"/>
    </source>
</evidence>
<dbReference type="EMBL" id="JAJTJA010000007">
    <property type="protein sequence ID" value="KAH8696565.1"/>
    <property type="molecule type" value="Genomic_DNA"/>
</dbReference>
<name>A0AAD4KPW9_9EURO</name>
<protein>
    <submittedName>
        <fullName evidence="1">Uncharacterized protein</fullName>
    </submittedName>
</protein>
<evidence type="ECO:0000313" key="2">
    <source>
        <dbReference type="Proteomes" id="UP001201262"/>
    </source>
</evidence>
<dbReference type="GeneID" id="70246698"/>
<dbReference type="AlphaFoldDB" id="A0AAD4KPW9"/>
<reference evidence="1" key="1">
    <citation type="submission" date="2021-12" db="EMBL/GenBank/DDBJ databases">
        <title>Convergent genome expansion in fungi linked to evolution of root-endophyte symbiosis.</title>
        <authorList>
            <consortium name="DOE Joint Genome Institute"/>
            <person name="Ke Y.-H."/>
            <person name="Bonito G."/>
            <person name="Liao H.-L."/>
            <person name="Looney B."/>
            <person name="Rojas-Flechas A."/>
            <person name="Nash J."/>
            <person name="Hameed K."/>
            <person name="Schadt C."/>
            <person name="Martin F."/>
            <person name="Crous P.W."/>
            <person name="Miettinen O."/>
            <person name="Magnuson J.K."/>
            <person name="Labbe J."/>
            <person name="Jacobson D."/>
            <person name="Doktycz M.J."/>
            <person name="Veneault-Fourrey C."/>
            <person name="Kuo A."/>
            <person name="Mondo S."/>
            <person name="Calhoun S."/>
            <person name="Riley R."/>
            <person name="Ohm R."/>
            <person name="LaButti K."/>
            <person name="Andreopoulos B."/>
            <person name="Pangilinan J."/>
            <person name="Nolan M."/>
            <person name="Tritt A."/>
            <person name="Clum A."/>
            <person name="Lipzen A."/>
            <person name="Daum C."/>
            <person name="Barry K."/>
            <person name="Grigoriev I.V."/>
            <person name="Vilgalys R."/>
        </authorList>
    </citation>
    <scope>NUCLEOTIDE SEQUENCE</scope>
    <source>
        <strain evidence="1">PMI_201</strain>
    </source>
</reference>
<organism evidence="1 2">
    <name type="scientific">Talaromyces proteolyticus</name>
    <dbReference type="NCBI Taxonomy" id="1131652"/>
    <lineage>
        <taxon>Eukaryota</taxon>
        <taxon>Fungi</taxon>
        <taxon>Dikarya</taxon>
        <taxon>Ascomycota</taxon>
        <taxon>Pezizomycotina</taxon>
        <taxon>Eurotiomycetes</taxon>
        <taxon>Eurotiomycetidae</taxon>
        <taxon>Eurotiales</taxon>
        <taxon>Trichocomaceae</taxon>
        <taxon>Talaromyces</taxon>
        <taxon>Talaromyces sect. Bacilispori</taxon>
    </lineage>
</organism>
<proteinExistence type="predicted"/>
<comment type="caution">
    <text evidence="1">The sequence shown here is derived from an EMBL/GenBank/DDBJ whole genome shotgun (WGS) entry which is preliminary data.</text>
</comment>
<keyword evidence="2" id="KW-1185">Reference proteome</keyword>
<dbReference type="Proteomes" id="UP001201262">
    <property type="component" value="Unassembled WGS sequence"/>
</dbReference>